<keyword evidence="2" id="KW-1185">Reference proteome</keyword>
<comment type="caution">
    <text evidence="1">The sequence shown here is derived from an EMBL/GenBank/DDBJ whole genome shotgun (WGS) entry which is preliminary data.</text>
</comment>
<accession>A0ACB5SFF8</accession>
<dbReference type="EMBL" id="BSXG01000084">
    <property type="protein sequence ID" value="GME38539.1"/>
    <property type="molecule type" value="Genomic_DNA"/>
</dbReference>
<evidence type="ECO:0000313" key="2">
    <source>
        <dbReference type="Proteomes" id="UP001165186"/>
    </source>
</evidence>
<dbReference type="Proteomes" id="UP001165186">
    <property type="component" value="Unassembled WGS sequence"/>
</dbReference>
<reference evidence="1" key="1">
    <citation type="submission" date="2024-09" db="EMBL/GenBank/DDBJ databases">
        <title>Draft Genome Sequences of Neofusicoccum parvum.</title>
        <authorList>
            <person name="Ashida A."/>
            <person name="Camagna M."/>
            <person name="Tanaka A."/>
            <person name="Takemoto D."/>
        </authorList>
    </citation>
    <scope>NUCLEOTIDE SEQUENCE</scope>
    <source>
        <strain evidence="1">PPO83</strain>
    </source>
</reference>
<sequence>MLVFIWVARIPFLHLLTEPVVFSFFSLWASFAWSVLYISLAAVPLVYTTTHNFSLATSNAFFAATNPPLLRPRRLRAAAGRLVPLRLDGAAVGALDLAGIFAVYLAVFNYLPNTYGRFASSALAAQGFCRNGLGGVLAPVAGRMFEALGYGGAGSVLGAVAVALTGVPWVLVLYRERIRARSKFASAF</sequence>
<organism evidence="1 2">
    <name type="scientific">Neofusicoccum parvum</name>
    <dbReference type="NCBI Taxonomy" id="310453"/>
    <lineage>
        <taxon>Eukaryota</taxon>
        <taxon>Fungi</taxon>
        <taxon>Dikarya</taxon>
        <taxon>Ascomycota</taxon>
        <taxon>Pezizomycotina</taxon>
        <taxon>Dothideomycetes</taxon>
        <taxon>Dothideomycetes incertae sedis</taxon>
        <taxon>Botryosphaeriales</taxon>
        <taxon>Botryosphaeriaceae</taxon>
        <taxon>Neofusicoccum</taxon>
    </lineage>
</organism>
<name>A0ACB5SFF8_9PEZI</name>
<evidence type="ECO:0000313" key="1">
    <source>
        <dbReference type="EMBL" id="GME38539.1"/>
    </source>
</evidence>
<gene>
    <name evidence="1" type="primary">g9</name>
    <name evidence="1" type="ORF">NpPPO83_00000009</name>
</gene>
<protein>
    <submittedName>
        <fullName evidence="1">MFS transporter</fullName>
    </submittedName>
</protein>
<proteinExistence type="predicted"/>